<dbReference type="GO" id="GO:0009073">
    <property type="term" value="P:aromatic amino acid family biosynthetic process"/>
    <property type="evidence" value="ECO:0007669"/>
    <property type="project" value="UniProtKB-KW"/>
</dbReference>
<feature type="binding site" evidence="7">
    <location>
        <position position="301"/>
    </location>
    <ligand>
        <name>3-phosphoshikimate</name>
        <dbReference type="ChEBI" id="CHEBI:145989"/>
    </ligand>
</feature>
<feature type="binding site" evidence="7">
    <location>
        <position position="30"/>
    </location>
    <ligand>
        <name>3-phosphoshikimate</name>
        <dbReference type="ChEBI" id="CHEBI:145989"/>
    </ligand>
</feature>
<evidence type="ECO:0000256" key="2">
    <source>
        <dbReference type="ARBA" id="ARBA00009948"/>
    </source>
</evidence>
<evidence type="ECO:0000256" key="1">
    <source>
        <dbReference type="ARBA" id="ARBA00004811"/>
    </source>
</evidence>
<dbReference type="PIRSF" id="PIRSF000505">
    <property type="entry name" value="EPSPS"/>
    <property type="match status" value="1"/>
</dbReference>
<dbReference type="PANTHER" id="PTHR21090:SF5">
    <property type="entry name" value="PENTAFUNCTIONAL AROM POLYPEPTIDE"/>
    <property type="match status" value="1"/>
</dbReference>
<keyword evidence="10" id="KW-1185">Reference proteome</keyword>
<evidence type="ECO:0000259" key="8">
    <source>
        <dbReference type="Pfam" id="PF00275"/>
    </source>
</evidence>
<name>A0A8J3E4R5_9PROT</name>
<dbReference type="GO" id="GO:0005737">
    <property type="term" value="C:cytoplasm"/>
    <property type="evidence" value="ECO:0007669"/>
    <property type="project" value="UniProtKB-SubCell"/>
</dbReference>
<comment type="caution">
    <text evidence="9">The sequence shown here is derived from an EMBL/GenBank/DDBJ whole genome shotgun (WGS) entry which is preliminary data.</text>
</comment>
<dbReference type="Pfam" id="PF00275">
    <property type="entry name" value="EPSP_synthase"/>
    <property type="match status" value="1"/>
</dbReference>
<feature type="binding site" evidence="7">
    <location>
        <position position="31"/>
    </location>
    <ligand>
        <name>3-phosphoshikimate</name>
        <dbReference type="ChEBI" id="CHEBI:145989"/>
    </ligand>
</feature>
<feature type="binding site" evidence="7">
    <location>
        <position position="129"/>
    </location>
    <ligand>
        <name>phosphoenolpyruvate</name>
        <dbReference type="ChEBI" id="CHEBI:58702"/>
    </ligand>
</feature>
<feature type="binding site" evidence="7">
    <location>
        <position position="174"/>
    </location>
    <ligand>
        <name>3-phosphoshikimate</name>
        <dbReference type="ChEBI" id="CHEBI:145989"/>
    </ligand>
</feature>
<feature type="binding site" evidence="7">
    <location>
        <position position="175"/>
    </location>
    <ligand>
        <name>3-phosphoshikimate</name>
        <dbReference type="ChEBI" id="CHEBI:145989"/>
    </ligand>
</feature>
<evidence type="ECO:0000256" key="5">
    <source>
        <dbReference type="ARBA" id="ARBA00023141"/>
    </source>
</evidence>
<evidence type="ECO:0000256" key="7">
    <source>
        <dbReference type="HAMAP-Rule" id="MF_00210"/>
    </source>
</evidence>
<dbReference type="GO" id="GO:0003866">
    <property type="term" value="F:3-phosphoshikimate 1-carboxyvinyltransferase activity"/>
    <property type="evidence" value="ECO:0007669"/>
    <property type="project" value="UniProtKB-UniRule"/>
</dbReference>
<dbReference type="AlphaFoldDB" id="A0A8J3E4R5"/>
<comment type="caution">
    <text evidence="7">Lacks conserved residue(s) required for the propagation of feature annotation.</text>
</comment>
<dbReference type="InterPro" id="IPR001986">
    <property type="entry name" value="Enolpyruvate_Tfrase_dom"/>
</dbReference>
<dbReference type="GO" id="GO:0009423">
    <property type="term" value="P:chorismate biosynthetic process"/>
    <property type="evidence" value="ECO:0007669"/>
    <property type="project" value="UniProtKB-UniRule"/>
</dbReference>
<feature type="binding site" evidence="7">
    <location>
        <position position="324"/>
    </location>
    <ligand>
        <name>3-phosphoshikimate</name>
        <dbReference type="ChEBI" id="CHEBI:145989"/>
    </ligand>
</feature>
<evidence type="ECO:0000256" key="4">
    <source>
        <dbReference type="ARBA" id="ARBA00022679"/>
    </source>
</evidence>
<evidence type="ECO:0000256" key="6">
    <source>
        <dbReference type="ARBA" id="ARBA00044633"/>
    </source>
</evidence>
<comment type="subcellular location">
    <subcellularLocation>
        <location evidence="7">Cytoplasm</location>
    </subcellularLocation>
</comment>
<accession>A0A8J3E4R5</accession>
<evidence type="ECO:0000313" key="10">
    <source>
        <dbReference type="Proteomes" id="UP000646365"/>
    </source>
</evidence>
<feature type="binding site" evidence="7">
    <location>
        <position position="176"/>
    </location>
    <ligand>
        <name>phosphoenolpyruvate</name>
        <dbReference type="ChEBI" id="CHEBI:58702"/>
    </ligand>
</feature>
<feature type="binding site" evidence="7">
    <location>
        <position position="379"/>
    </location>
    <ligand>
        <name>phosphoenolpyruvate</name>
        <dbReference type="ChEBI" id="CHEBI:58702"/>
    </ligand>
</feature>
<dbReference type="GO" id="GO:0008652">
    <property type="term" value="P:amino acid biosynthetic process"/>
    <property type="evidence" value="ECO:0007669"/>
    <property type="project" value="UniProtKB-KW"/>
</dbReference>
<keyword evidence="7" id="KW-0963">Cytoplasm</keyword>
<gene>
    <name evidence="7 9" type="primary">aroA</name>
    <name evidence="9" type="ORF">GCM10011611_54150</name>
</gene>
<sequence>MTYLGLDRSALTIIPPTAPLRGRVAPPGSKSITNRVLLLAALATGTSRLTGALKSDDTARMAEALRDMGVRVDEPDETSFVVTGQGRLASPHRPLFLGNAGTATRFLTAVAATVDGTVVVDGDPHMRKRPIGPLVTALRSLGVEIEAPTGCPPVTIRGRGPLDAGRVEIDAGLSSQYVSALLMAAACGKGPIEVALSGTEIGARGYVDLTLAAMASFGAAVERVDAATWRVAPTGYRASDFAIEPDASAATYLWAAEALTGGAIDIGTKAAAFTQPDAHAHALIASFPHMPAVIDGAQMQDAVPTLAVLAMFNATPVRFTGIANLRVKECDRIRALATELARIRPGLGREEGDDLIVAADPALVGQTLPTQIETYADHRIAMSFALAGLKLHGITILDPGCVAKTYPGYWQALATLGVRFD</sequence>
<feature type="binding site" evidence="7">
    <location>
        <position position="30"/>
    </location>
    <ligand>
        <name>phosphoenolpyruvate</name>
        <dbReference type="ChEBI" id="CHEBI:58702"/>
    </ligand>
</feature>
<feature type="binding site" evidence="7">
    <location>
        <position position="332"/>
    </location>
    <ligand>
        <name>phosphoenolpyruvate</name>
        <dbReference type="ChEBI" id="CHEBI:58702"/>
    </ligand>
</feature>
<dbReference type="InterPro" id="IPR023193">
    <property type="entry name" value="EPSP_synthase_CS"/>
</dbReference>
<feature type="domain" description="Enolpyruvate transferase" evidence="8">
    <location>
        <begin position="16"/>
        <end position="413"/>
    </location>
</feature>
<feature type="binding site" evidence="7">
    <location>
        <position position="176"/>
    </location>
    <ligand>
        <name>3-phosphoshikimate</name>
        <dbReference type="ChEBI" id="CHEBI:145989"/>
    </ligand>
</feature>
<comment type="similarity">
    <text evidence="2 7">Belongs to the EPSP synthase family.</text>
</comment>
<dbReference type="InterPro" id="IPR006264">
    <property type="entry name" value="EPSP_synthase"/>
</dbReference>
<dbReference type="PANTHER" id="PTHR21090">
    <property type="entry name" value="AROM/DEHYDROQUINATE SYNTHASE"/>
    <property type="match status" value="1"/>
</dbReference>
<dbReference type="SUPFAM" id="SSF55205">
    <property type="entry name" value="EPT/RTPC-like"/>
    <property type="match status" value="1"/>
</dbReference>
<feature type="active site" description="Proton acceptor" evidence="7">
    <location>
        <position position="301"/>
    </location>
</feature>
<feature type="binding site" evidence="7">
    <location>
        <position position="35"/>
    </location>
    <ligand>
        <name>3-phosphoshikimate</name>
        <dbReference type="ChEBI" id="CHEBI:145989"/>
    </ligand>
</feature>
<evidence type="ECO:0000313" key="9">
    <source>
        <dbReference type="EMBL" id="GGF40900.1"/>
    </source>
</evidence>
<evidence type="ECO:0000256" key="3">
    <source>
        <dbReference type="ARBA" id="ARBA00022605"/>
    </source>
</evidence>
<comment type="function">
    <text evidence="7">Catalyzes the transfer of the enolpyruvyl moiety of phosphoenolpyruvate (PEP) to the 5-hydroxyl of shikimate-3-phosphate (S3P) to produce enolpyruvyl shikimate-3-phosphate and inorganic phosphate.</text>
</comment>
<reference evidence="9" key="1">
    <citation type="journal article" date="2014" name="Int. J. Syst. Evol. Microbiol.">
        <title>Complete genome sequence of Corynebacterium casei LMG S-19264T (=DSM 44701T), isolated from a smear-ripened cheese.</title>
        <authorList>
            <consortium name="US DOE Joint Genome Institute (JGI-PGF)"/>
            <person name="Walter F."/>
            <person name="Albersmeier A."/>
            <person name="Kalinowski J."/>
            <person name="Ruckert C."/>
        </authorList>
    </citation>
    <scope>NUCLEOTIDE SEQUENCE</scope>
    <source>
        <strain evidence="9">CGMCC 1.15725</strain>
    </source>
</reference>
<dbReference type="HAMAP" id="MF_00210">
    <property type="entry name" value="EPSP_synth"/>
    <property type="match status" value="1"/>
</dbReference>
<proteinExistence type="inferred from homology"/>
<comment type="catalytic activity">
    <reaction evidence="6">
        <text>3-phosphoshikimate + phosphoenolpyruvate = 5-O-(1-carboxyvinyl)-3-phosphoshikimate + phosphate</text>
        <dbReference type="Rhea" id="RHEA:21256"/>
        <dbReference type="ChEBI" id="CHEBI:43474"/>
        <dbReference type="ChEBI" id="CHEBI:57701"/>
        <dbReference type="ChEBI" id="CHEBI:58702"/>
        <dbReference type="ChEBI" id="CHEBI:145989"/>
        <dbReference type="EC" id="2.5.1.19"/>
    </reaction>
    <physiologicalReaction direction="left-to-right" evidence="6">
        <dbReference type="Rhea" id="RHEA:21257"/>
    </physiologicalReaction>
</comment>
<organism evidence="9 10">
    <name type="scientific">Aliidongia dinghuensis</name>
    <dbReference type="NCBI Taxonomy" id="1867774"/>
    <lineage>
        <taxon>Bacteria</taxon>
        <taxon>Pseudomonadati</taxon>
        <taxon>Pseudomonadota</taxon>
        <taxon>Alphaproteobacteria</taxon>
        <taxon>Rhodospirillales</taxon>
        <taxon>Dongiaceae</taxon>
        <taxon>Aliidongia</taxon>
    </lineage>
</organism>
<dbReference type="NCBIfam" id="TIGR01356">
    <property type="entry name" value="aroA"/>
    <property type="match status" value="1"/>
</dbReference>
<reference evidence="9" key="2">
    <citation type="submission" date="2020-09" db="EMBL/GenBank/DDBJ databases">
        <authorList>
            <person name="Sun Q."/>
            <person name="Zhou Y."/>
        </authorList>
    </citation>
    <scope>NUCLEOTIDE SEQUENCE</scope>
    <source>
        <strain evidence="9">CGMCC 1.15725</strain>
    </source>
</reference>
<dbReference type="CDD" id="cd01556">
    <property type="entry name" value="EPSP_synthase"/>
    <property type="match status" value="1"/>
</dbReference>
<dbReference type="EC" id="2.5.1.19" evidence="7"/>
<keyword evidence="3 7" id="KW-0028">Amino-acid biosynthesis</keyword>
<protein>
    <recommendedName>
        <fullName evidence="7">3-phosphoshikimate 1-carboxyvinyltransferase</fullName>
        <ecNumber evidence="7">2.5.1.19</ecNumber>
    </recommendedName>
    <alternativeName>
        <fullName evidence="7">5-enolpyruvylshikimate-3-phosphate synthase</fullName>
        <shortName evidence="7">EPSP synthase</shortName>
        <shortName evidence="7">EPSPS</shortName>
    </alternativeName>
</protein>
<feature type="binding site" evidence="7">
    <location>
        <position position="404"/>
    </location>
    <ligand>
        <name>phosphoenolpyruvate</name>
        <dbReference type="ChEBI" id="CHEBI:58702"/>
    </ligand>
</feature>
<dbReference type="EMBL" id="BMJQ01000017">
    <property type="protein sequence ID" value="GGF40900.1"/>
    <property type="molecule type" value="Genomic_DNA"/>
</dbReference>
<keyword evidence="5 7" id="KW-0057">Aromatic amino acid biosynthesis</keyword>
<dbReference type="RefSeq" id="WP_229743977.1">
    <property type="nucleotide sequence ID" value="NZ_BMJQ01000017.1"/>
</dbReference>
<comment type="pathway">
    <text evidence="1 7">Metabolic intermediate biosynthesis; chorismate biosynthesis; chorismate from D-erythrose 4-phosphate and phosphoenolpyruvate: step 6/7.</text>
</comment>
<feature type="binding site" evidence="7">
    <location>
        <position position="101"/>
    </location>
    <ligand>
        <name>phosphoenolpyruvate</name>
        <dbReference type="ChEBI" id="CHEBI:58702"/>
    </ligand>
</feature>
<dbReference type="InterPro" id="IPR013792">
    <property type="entry name" value="RNA3'P_cycl/enolpyr_Trfase_a/b"/>
</dbReference>
<comment type="subunit">
    <text evidence="7">Monomer.</text>
</comment>
<dbReference type="Gene3D" id="3.65.10.10">
    <property type="entry name" value="Enolpyruvate transferase domain"/>
    <property type="match status" value="2"/>
</dbReference>
<dbReference type="InterPro" id="IPR036968">
    <property type="entry name" value="Enolpyruvate_Tfrase_sf"/>
</dbReference>
<feature type="binding site" evidence="7">
    <location>
        <position position="328"/>
    </location>
    <ligand>
        <name>3-phosphoshikimate</name>
        <dbReference type="ChEBI" id="CHEBI:145989"/>
    </ligand>
</feature>
<keyword evidence="4 7" id="KW-0808">Transferase</keyword>
<dbReference type="UniPathway" id="UPA00053">
    <property type="reaction ID" value="UER00089"/>
</dbReference>
<dbReference type="Proteomes" id="UP000646365">
    <property type="component" value="Unassembled WGS sequence"/>
</dbReference>
<dbReference type="PROSITE" id="PS00104">
    <property type="entry name" value="EPSP_SYNTHASE_1"/>
    <property type="match status" value="1"/>
</dbReference>